<evidence type="ECO:0000256" key="8">
    <source>
        <dbReference type="SAM" id="Phobius"/>
    </source>
</evidence>
<dbReference type="PANTHER" id="PTHR32196:SF21">
    <property type="entry name" value="ABC TRANSPORTER PERMEASE PROTEIN YPHD-RELATED"/>
    <property type="match status" value="1"/>
</dbReference>
<reference evidence="9 10" key="1">
    <citation type="submission" date="2016-12" db="EMBL/GenBank/DDBJ databases">
        <authorList>
            <person name="Song W.-J."/>
            <person name="Kurnit D.M."/>
        </authorList>
    </citation>
    <scope>NUCLEOTIDE SEQUENCE [LARGE SCALE GENOMIC DNA]</scope>
    <source>
        <strain evidence="9 10">DSM 19599</strain>
    </source>
</reference>
<dbReference type="OrthoDB" id="7284468at2"/>
<name>A0A1M7Z9U9_9HYPH</name>
<organism evidence="9 10">
    <name type="scientific">Pseudoxanthobacter soli DSM 19599</name>
    <dbReference type="NCBI Taxonomy" id="1123029"/>
    <lineage>
        <taxon>Bacteria</taxon>
        <taxon>Pseudomonadati</taxon>
        <taxon>Pseudomonadota</taxon>
        <taxon>Alphaproteobacteria</taxon>
        <taxon>Hyphomicrobiales</taxon>
        <taxon>Segnochrobactraceae</taxon>
        <taxon>Pseudoxanthobacter</taxon>
    </lineage>
</organism>
<dbReference type="AlphaFoldDB" id="A0A1M7Z9U9"/>
<proteinExistence type="predicted"/>
<evidence type="ECO:0000256" key="7">
    <source>
        <dbReference type="ARBA" id="ARBA00023136"/>
    </source>
</evidence>
<gene>
    <name evidence="9" type="ORF">SAMN02745172_00866</name>
</gene>
<feature type="transmembrane region" description="Helical" evidence="8">
    <location>
        <begin position="136"/>
        <end position="154"/>
    </location>
</feature>
<evidence type="ECO:0000256" key="3">
    <source>
        <dbReference type="ARBA" id="ARBA00022475"/>
    </source>
</evidence>
<keyword evidence="7 8" id="KW-0472">Membrane</keyword>
<keyword evidence="6 8" id="KW-1133">Transmembrane helix</keyword>
<dbReference type="RefSeq" id="WP_073625876.1">
    <property type="nucleotide sequence ID" value="NZ_FRXO01000001.1"/>
</dbReference>
<comment type="subcellular location">
    <subcellularLocation>
        <location evidence="1">Cell membrane</location>
        <topology evidence="1">Multi-pass membrane protein</topology>
    </subcellularLocation>
</comment>
<keyword evidence="3" id="KW-1003">Cell membrane</keyword>
<feature type="transmembrane region" description="Helical" evidence="8">
    <location>
        <begin position="21"/>
        <end position="39"/>
    </location>
</feature>
<keyword evidence="5 8" id="KW-0812">Transmembrane</keyword>
<evidence type="ECO:0000313" key="10">
    <source>
        <dbReference type="Proteomes" id="UP000186406"/>
    </source>
</evidence>
<evidence type="ECO:0000313" key="9">
    <source>
        <dbReference type="EMBL" id="SHO61703.1"/>
    </source>
</evidence>
<evidence type="ECO:0000256" key="2">
    <source>
        <dbReference type="ARBA" id="ARBA00022448"/>
    </source>
</evidence>
<keyword evidence="2" id="KW-0813">Transport</keyword>
<feature type="transmembrane region" description="Helical" evidence="8">
    <location>
        <begin position="51"/>
        <end position="70"/>
    </location>
</feature>
<sequence>MSEAATFQGPPRARRGWSLRFYIMEVCLVALIVALFLLAPGFGSSANLLNVFRSVSMLGIIAFGMTAVIISGEIDLSVGSGVALAGCFAAWAVDLLTPVTGDVAAVSLGAVGALAICMACGLFTGTLRARFNVPSFITTLGLFTAMRGAANLLTDGFPLASFPTWFGFFGNGSVYGIPFPVFVFVAVFAGMHFLMSHTAFGRAVYAVGGNAEAARLSGIRVGVVKTMTFVITGGLTAISGLLIASQIGSGTGSTAAGLELDVIAAVIIGGTNLFGGRGRITGTLIGVLFLGFIGNGMTLMNVSDYWQYVVRGGLIVGAILLNQVLERR</sequence>
<accession>A0A1M7Z9U9</accession>
<evidence type="ECO:0000256" key="4">
    <source>
        <dbReference type="ARBA" id="ARBA00022519"/>
    </source>
</evidence>
<dbReference type="EMBL" id="FRXO01000001">
    <property type="protein sequence ID" value="SHO61703.1"/>
    <property type="molecule type" value="Genomic_DNA"/>
</dbReference>
<feature type="transmembrane region" description="Helical" evidence="8">
    <location>
        <begin position="281"/>
        <end position="299"/>
    </location>
</feature>
<dbReference type="Proteomes" id="UP000186406">
    <property type="component" value="Unassembled WGS sequence"/>
</dbReference>
<dbReference type="PANTHER" id="PTHR32196">
    <property type="entry name" value="ABC TRANSPORTER PERMEASE PROTEIN YPHD-RELATED-RELATED"/>
    <property type="match status" value="1"/>
</dbReference>
<protein>
    <submittedName>
        <fullName evidence="9">Ribose transport system permease protein</fullName>
    </submittedName>
</protein>
<feature type="transmembrane region" description="Helical" evidence="8">
    <location>
        <begin position="103"/>
        <end position="124"/>
    </location>
</feature>
<evidence type="ECO:0000256" key="1">
    <source>
        <dbReference type="ARBA" id="ARBA00004651"/>
    </source>
</evidence>
<evidence type="ECO:0000256" key="6">
    <source>
        <dbReference type="ARBA" id="ARBA00022989"/>
    </source>
</evidence>
<keyword evidence="4" id="KW-0997">Cell inner membrane</keyword>
<keyword evidence="10" id="KW-1185">Reference proteome</keyword>
<feature type="transmembrane region" description="Helical" evidence="8">
    <location>
        <begin position="77"/>
        <end position="97"/>
    </location>
</feature>
<feature type="transmembrane region" description="Helical" evidence="8">
    <location>
        <begin position="227"/>
        <end position="248"/>
    </location>
</feature>
<dbReference type="STRING" id="1123029.SAMN02745172_00866"/>
<dbReference type="GO" id="GO:0022857">
    <property type="term" value="F:transmembrane transporter activity"/>
    <property type="evidence" value="ECO:0007669"/>
    <property type="project" value="InterPro"/>
</dbReference>
<dbReference type="GO" id="GO:0005886">
    <property type="term" value="C:plasma membrane"/>
    <property type="evidence" value="ECO:0007669"/>
    <property type="project" value="UniProtKB-SubCell"/>
</dbReference>
<feature type="transmembrane region" description="Helical" evidence="8">
    <location>
        <begin position="305"/>
        <end position="325"/>
    </location>
</feature>
<evidence type="ECO:0000256" key="5">
    <source>
        <dbReference type="ARBA" id="ARBA00022692"/>
    </source>
</evidence>
<dbReference type="Pfam" id="PF02653">
    <property type="entry name" value="BPD_transp_2"/>
    <property type="match status" value="1"/>
</dbReference>
<feature type="transmembrane region" description="Helical" evidence="8">
    <location>
        <begin position="254"/>
        <end position="274"/>
    </location>
</feature>
<feature type="transmembrane region" description="Helical" evidence="8">
    <location>
        <begin position="174"/>
        <end position="195"/>
    </location>
</feature>
<dbReference type="InterPro" id="IPR001851">
    <property type="entry name" value="ABC_transp_permease"/>
</dbReference>
<dbReference type="CDD" id="cd06579">
    <property type="entry name" value="TM_PBP1_transp_AraH_like"/>
    <property type="match status" value="1"/>
</dbReference>